<protein>
    <submittedName>
        <fullName evidence="4">Putative tyrosine kinase receptor Cad96Ca</fullName>
    </submittedName>
</protein>
<accession>A0A2G8KNB9</accession>
<evidence type="ECO:0000313" key="5">
    <source>
        <dbReference type="Proteomes" id="UP000230750"/>
    </source>
</evidence>
<keyword evidence="4" id="KW-0808">Transferase</keyword>
<evidence type="ECO:0000313" key="4">
    <source>
        <dbReference type="EMBL" id="PIK49455.1"/>
    </source>
</evidence>
<keyword evidence="1" id="KW-0547">Nucleotide-binding</keyword>
<gene>
    <name evidence="4" type="ORF">BSL78_13648</name>
</gene>
<dbReference type="PROSITE" id="PS50011">
    <property type="entry name" value="PROTEIN_KINASE_DOM"/>
    <property type="match status" value="1"/>
</dbReference>
<dbReference type="AlphaFoldDB" id="A0A2G8KNB9"/>
<dbReference type="Pfam" id="PF07714">
    <property type="entry name" value="PK_Tyr_Ser-Thr"/>
    <property type="match status" value="1"/>
</dbReference>
<reference evidence="4 5" key="1">
    <citation type="journal article" date="2017" name="PLoS Biol.">
        <title>The sea cucumber genome provides insights into morphological evolution and visceral regeneration.</title>
        <authorList>
            <person name="Zhang X."/>
            <person name="Sun L."/>
            <person name="Yuan J."/>
            <person name="Sun Y."/>
            <person name="Gao Y."/>
            <person name="Zhang L."/>
            <person name="Li S."/>
            <person name="Dai H."/>
            <person name="Hamel J.F."/>
            <person name="Liu C."/>
            <person name="Yu Y."/>
            <person name="Liu S."/>
            <person name="Lin W."/>
            <person name="Guo K."/>
            <person name="Jin S."/>
            <person name="Xu P."/>
            <person name="Storey K.B."/>
            <person name="Huan P."/>
            <person name="Zhang T."/>
            <person name="Zhou Y."/>
            <person name="Zhang J."/>
            <person name="Lin C."/>
            <person name="Li X."/>
            <person name="Xing L."/>
            <person name="Huo D."/>
            <person name="Sun M."/>
            <person name="Wang L."/>
            <person name="Mercier A."/>
            <person name="Li F."/>
            <person name="Yang H."/>
            <person name="Xiang J."/>
        </authorList>
    </citation>
    <scope>NUCLEOTIDE SEQUENCE [LARGE SCALE GENOMIC DNA]</scope>
    <source>
        <strain evidence="4">Shaxun</strain>
        <tissue evidence="4">Muscle</tissue>
    </source>
</reference>
<evidence type="ECO:0000259" key="3">
    <source>
        <dbReference type="PROSITE" id="PS50011"/>
    </source>
</evidence>
<dbReference type="OrthoDB" id="5979581at2759"/>
<keyword evidence="2" id="KW-0067">ATP-binding</keyword>
<name>A0A2G8KNB9_STIJA</name>
<keyword evidence="4" id="KW-0418">Kinase</keyword>
<dbReference type="GO" id="GO:0004672">
    <property type="term" value="F:protein kinase activity"/>
    <property type="evidence" value="ECO:0007669"/>
    <property type="project" value="InterPro"/>
</dbReference>
<organism evidence="4 5">
    <name type="scientific">Stichopus japonicus</name>
    <name type="common">Sea cucumber</name>
    <dbReference type="NCBI Taxonomy" id="307972"/>
    <lineage>
        <taxon>Eukaryota</taxon>
        <taxon>Metazoa</taxon>
        <taxon>Echinodermata</taxon>
        <taxon>Eleutherozoa</taxon>
        <taxon>Echinozoa</taxon>
        <taxon>Holothuroidea</taxon>
        <taxon>Aspidochirotacea</taxon>
        <taxon>Aspidochirotida</taxon>
        <taxon>Stichopodidae</taxon>
        <taxon>Apostichopus</taxon>
    </lineage>
</organism>
<dbReference type="Proteomes" id="UP000230750">
    <property type="component" value="Unassembled WGS sequence"/>
</dbReference>
<proteinExistence type="predicted"/>
<dbReference type="GO" id="GO:0005524">
    <property type="term" value="F:ATP binding"/>
    <property type="evidence" value="ECO:0007669"/>
    <property type="project" value="UniProtKB-KW"/>
</dbReference>
<dbReference type="STRING" id="307972.A0A2G8KNB9"/>
<feature type="non-terminal residue" evidence="4">
    <location>
        <position position="1"/>
    </location>
</feature>
<evidence type="ECO:0000256" key="2">
    <source>
        <dbReference type="ARBA" id="ARBA00022840"/>
    </source>
</evidence>
<comment type="caution">
    <text evidence="4">The sequence shown here is derived from an EMBL/GenBank/DDBJ whole genome shotgun (WGS) entry which is preliminary data.</text>
</comment>
<dbReference type="InterPro" id="IPR001245">
    <property type="entry name" value="Ser-Thr/Tyr_kinase_cat_dom"/>
</dbReference>
<keyword evidence="5" id="KW-1185">Reference proteome</keyword>
<dbReference type="InterPro" id="IPR011009">
    <property type="entry name" value="Kinase-like_dom_sf"/>
</dbReference>
<dbReference type="Gene3D" id="1.10.510.10">
    <property type="entry name" value="Transferase(Phosphotransferase) domain 1"/>
    <property type="match status" value="1"/>
</dbReference>
<dbReference type="InterPro" id="IPR050198">
    <property type="entry name" value="Non-receptor_tyrosine_kinases"/>
</dbReference>
<keyword evidence="4" id="KW-0675">Receptor</keyword>
<dbReference type="InterPro" id="IPR000719">
    <property type="entry name" value="Prot_kinase_dom"/>
</dbReference>
<dbReference type="SUPFAM" id="SSF56112">
    <property type="entry name" value="Protein kinase-like (PK-like)"/>
    <property type="match status" value="1"/>
</dbReference>
<sequence length="352" mass="40106">MSTGPAPPTKKLPDIPEKRLSKYTRAIVDDNEHYYSTMKEDVSNEKLFSRKDICFILNMNTGSIYNRWMGTISTADSKKCVVLTAMKEDVMKKSGFHWDEYVKRLLDLPITNHITHIEGICIEEATLYVVHEHLTCEVLENVIGYGQQERESKFLDHLILDTKTSSYATDVLDGMEFIQSYGFLHPGLSTKKVLVTGQKICKLYDFCLREDAPAKVKIIKNKVESNLEFLAPEAVQRSEYDQTSDVWATAVVIWRILYKDNMTETLDFLLSRGHGASSEVKKLDNINFVRCEFLFDCFATDCEQRPSMKALRQSLCQEINHSDTYEVPAGCITDNYVPMKGQLSDSNGSISP</sequence>
<dbReference type="EMBL" id="MRZV01000464">
    <property type="protein sequence ID" value="PIK49455.1"/>
    <property type="molecule type" value="Genomic_DNA"/>
</dbReference>
<dbReference type="PANTHER" id="PTHR24418">
    <property type="entry name" value="TYROSINE-PROTEIN KINASE"/>
    <property type="match status" value="1"/>
</dbReference>
<feature type="domain" description="Protein kinase" evidence="3">
    <location>
        <begin position="53"/>
        <end position="324"/>
    </location>
</feature>
<evidence type="ECO:0000256" key="1">
    <source>
        <dbReference type="ARBA" id="ARBA00022741"/>
    </source>
</evidence>